<gene>
    <name evidence="8" type="ORF">SCF082_LOCUS23115</name>
</gene>
<keyword evidence="4 8" id="KW-0808">Transferase</keyword>
<evidence type="ECO:0000256" key="3">
    <source>
        <dbReference type="ARBA" id="ARBA00022519"/>
    </source>
</evidence>
<keyword evidence="6" id="KW-0012">Acyltransferase</keyword>
<dbReference type="Gene3D" id="3.40.50.11720">
    <property type="entry name" value="3-Deoxy-D-manno-octulosonic-acid transferase, N-terminal domain"/>
    <property type="match status" value="1"/>
</dbReference>
<comment type="caution">
    <text evidence="8">The sequence shown here is derived from an EMBL/GenBank/DDBJ whole genome shotgun (WGS) entry which is preliminary data.</text>
</comment>
<dbReference type="NCBIfam" id="TIGR00682">
    <property type="entry name" value="lpxK"/>
    <property type="match status" value="1"/>
</dbReference>
<reference evidence="8 9" key="1">
    <citation type="submission" date="2024-02" db="EMBL/GenBank/DDBJ databases">
        <authorList>
            <person name="Chen Y."/>
            <person name="Shah S."/>
            <person name="Dougan E. K."/>
            <person name="Thang M."/>
            <person name="Chan C."/>
        </authorList>
    </citation>
    <scope>NUCLEOTIDE SEQUENCE [LARGE SCALE GENOMIC DNA]</scope>
</reference>
<dbReference type="PANTHER" id="PTHR42755">
    <property type="entry name" value="3-DEOXY-MANNO-OCTULOSONATE CYTIDYLYLTRANSFERASE"/>
    <property type="match status" value="1"/>
</dbReference>
<evidence type="ECO:0000256" key="6">
    <source>
        <dbReference type="ARBA" id="ARBA00023315"/>
    </source>
</evidence>
<evidence type="ECO:0000256" key="1">
    <source>
        <dbReference type="ARBA" id="ARBA00004533"/>
    </source>
</evidence>
<evidence type="ECO:0000313" key="9">
    <source>
        <dbReference type="Proteomes" id="UP001642464"/>
    </source>
</evidence>
<evidence type="ECO:0000256" key="4">
    <source>
        <dbReference type="ARBA" id="ARBA00022679"/>
    </source>
</evidence>
<dbReference type="Pfam" id="PF02606">
    <property type="entry name" value="LpxK"/>
    <property type="match status" value="1"/>
</dbReference>
<proteinExistence type="inferred from homology"/>
<dbReference type="CDD" id="cd07984">
    <property type="entry name" value="LPLAT_LABLAT-like"/>
    <property type="match status" value="1"/>
</dbReference>
<evidence type="ECO:0000313" key="8">
    <source>
        <dbReference type="EMBL" id="CAK9039500.1"/>
    </source>
</evidence>
<dbReference type="GO" id="GO:0016740">
    <property type="term" value="F:transferase activity"/>
    <property type="evidence" value="ECO:0007669"/>
    <property type="project" value="UniProtKB-KW"/>
</dbReference>
<keyword evidence="3" id="KW-0997">Cell inner membrane</keyword>
<dbReference type="InterPro" id="IPR007507">
    <property type="entry name" value="Glycos_transf_N"/>
</dbReference>
<dbReference type="HAMAP" id="MF_00409">
    <property type="entry name" value="LpxK"/>
    <property type="match status" value="1"/>
</dbReference>
<feature type="domain" description="3-deoxy-D-manno-octulosonic-acid transferase N-terminal" evidence="7">
    <location>
        <begin position="42"/>
        <end position="216"/>
    </location>
</feature>
<keyword evidence="9" id="KW-1185">Reference proteome</keyword>
<dbReference type="InterPro" id="IPR004960">
    <property type="entry name" value="LipA_acyltrans"/>
</dbReference>
<keyword evidence="5" id="KW-0472">Membrane</keyword>
<dbReference type="EMBL" id="CAXAMM010016668">
    <property type="protein sequence ID" value="CAK9039500.1"/>
    <property type="molecule type" value="Genomic_DNA"/>
</dbReference>
<dbReference type="InterPro" id="IPR003758">
    <property type="entry name" value="LpxK"/>
</dbReference>
<sequence length="902" mass="99660">MTSSVQEPFGLKIYRAASSASEPVAEFLLKRRLRSGKEDPARINERRGVAGRERPDGMLVWIHGASVGESLSVIPLVRRLQELRPDLNFLVTTGTVTSAKLMKERLPDGAMHQYIPVDHPLFVKNFLNHWKPDGAIFVESEFWPNLILGARDAVQSMALVNGRISPQSFNDWKRQPNTIRFILSAFDTIIAQDYQNADRLVELSGGAVEMFGNLKNAAPALPADEGQVEGLKSAIDERPVWLAASTHPGEEDIVLAAHKILQKEFANLLTIIAPRHPSRGQEVQELATAKQLLARRRSEGDDITKDADVYIADTLGELGLFYRLCNIAFVGGGVTPKGGHNPLEPARLGVAILHGPHTFNFVETYRDMRDAGAAALVRNDRELATAVRRLLADEKTRSAMSKAAHVAAEASAHPGPLRVDASKHNADDVGDEALLLSRYAPVWIARNRPDGAKAAADGNADVIIMDDGFQNPKVKKTVSILLLDAQDPRGNGCIFPAGPLREPVARAQSRADITVAVDADAAAGNAAKHLASRFSAWLEPVNTPPAQTVAAFSGIGKPDKFFDALRRKGFTVAETISFPDHHPFTQSNLAALTQTAARTKAQLITTEKDFVRLPNTFKENVLTFPVEMKFNAPTQLIDLILEAIDRRRPALMKYQQRAITNMKHALPDWTEQDIKQVMGDVWENLGRTGAEYAHLDKLHIDGKNPRIEHDGFDRIRNQDGSFQQVIFVTGHFANWEIPAICAKQLGVSFGVIYRAANNPLVDELIIHKRAATMTRVQAPKGRRGARELVAMLRNEYSVAMLVDQKLNDGISVPFMGRNAMTAPAAARMALKFNVPLVPIRAVRLNGAHFRVTVEDAIQFEPSGDTGADVYALTEKINKKLEEFVRTQPAQWLWFHRRWPKDS</sequence>
<dbReference type="Pfam" id="PF04413">
    <property type="entry name" value="Glycos_transf_N"/>
    <property type="match status" value="1"/>
</dbReference>
<dbReference type="InterPro" id="IPR038107">
    <property type="entry name" value="Glycos_transf_N_sf"/>
</dbReference>
<protein>
    <submittedName>
        <fullName evidence="8">3-deoxy-D-manno-octulosonic acid transferase (Kdo transferase) (Lipid IV(A) 3-deoxy-D-manno-octulosonic acid transferase)</fullName>
    </submittedName>
</protein>
<evidence type="ECO:0000256" key="2">
    <source>
        <dbReference type="ARBA" id="ARBA00022475"/>
    </source>
</evidence>
<dbReference type="Gene3D" id="3.40.50.2000">
    <property type="entry name" value="Glycogen Phosphorylase B"/>
    <property type="match status" value="1"/>
</dbReference>
<dbReference type="SUPFAM" id="SSF53756">
    <property type="entry name" value="UDP-Glycosyltransferase/glycogen phosphorylase"/>
    <property type="match status" value="1"/>
</dbReference>
<evidence type="ECO:0000259" key="7">
    <source>
        <dbReference type="Pfam" id="PF04413"/>
    </source>
</evidence>
<keyword evidence="2" id="KW-1003">Cell membrane</keyword>
<dbReference type="PANTHER" id="PTHR42755:SF1">
    <property type="entry name" value="3-DEOXY-D-MANNO-OCTULOSONIC ACID TRANSFERASE, MITOCHONDRIAL-RELATED"/>
    <property type="match status" value="1"/>
</dbReference>
<comment type="subcellular location">
    <subcellularLocation>
        <location evidence="1">Cell inner membrane</location>
    </subcellularLocation>
</comment>
<evidence type="ECO:0000256" key="5">
    <source>
        <dbReference type="ARBA" id="ARBA00023136"/>
    </source>
</evidence>
<dbReference type="Proteomes" id="UP001642464">
    <property type="component" value="Unassembled WGS sequence"/>
</dbReference>
<accession>A0ABP0LMS1</accession>
<dbReference type="InterPro" id="IPR039901">
    <property type="entry name" value="Kdotransferase"/>
</dbReference>
<name>A0ABP0LMS1_9DINO</name>
<organism evidence="8 9">
    <name type="scientific">Durusdinium trenchii</name>
    <dbReference type="NCBI Taxonomy" id="1381693"/>
    <lineage>
        <taxon>Eukaryota</taxon>
        <taxon>Sar</taxon>
        <taxon>Alveolata</taxon>
        <taxon>Dinophyceae</taxon>
        <taxon>Suessiales</taxon>
        <taxon>Symbiodiniaceae</taxon>
        <taxon>Durusdinium</taxon>
    </lineage>
</organism>